<accession>A0A1H5V0E9</accession>
<proteinExistence type="predicted"/>
<dbReference type="SUPFAM" id="SSF82771">
    <property type="entry name" value="GIY-YIG endonuclease"/>
    <property type="match status" value="1"/>
</dbReference>
<reference evidence="1 2" key="1">
    <citation type="submission" date="2016-10" db="EMBL/GenBank/DDBJ databases">
        <authorList>
            <person name="de Groot N.N."/>
        </authorList>
    </citation>
    <scope>NUCLEOTIDE SEQUENCE [LARGE SCALE GENOMIC DNA]</scope>
    <source>
        <strain evidence="1 2">AR32</strain>
    </source>
</reference>
<organism evidence="1 2">
    <name type="scientific">Xylanibacter ruminicola</name>
    <name type="common">Prevotella ruminicola</name>
    <dbReference type="NCBI Taxonomy" id="839"/>
    <lineage>
        <taxon>Bacteria</taxon>
        <taxon>Pseudomonadati</taxon>
        <taxon>Bacteroidota</taxon>
        <taxon>Bacteroidia</taxon>
        <taxon>Bacteroidales</taxon>
        <taxon>Prevotellaceae</taxon>
        <taxon>Xylanibacter</taxon>
    </lineage>
</organism>
<dbReference type="Proteomes" id="UP000236735">
    <property type="component" value="Unassembled WGS sequence"/>
</dbReference>
<dbReference type="EMBL" id="FNUV01000004">
    <property type="protein sequence ID" value="SEF80158.1"/>
    <property type="molecule type" value="Genomic_DNA"/>
</dbReference>
<dbReference type="RefSeq" id="WP_103915637.1">
    <property type="nucleotide sequence ID" value="NZ_FNUV01000004.1"/>
</dbReference>
<dbReference type="Gene3D" id="3.40.1440.10">
    <property type="entry name" value="GIY-YIG endonuclease"/>
    <property type="match status" value="1"/>
</dbReference>
<evidence type="ECO:0000313" key="2">
    <source>
        <dbReference type="Proteomes" id="UP000236735"/>
    </source>
</evidence>
<sequence>MEEYKFNDLLGLSAEEMRDYKLHLAKYNGETQPLDVFARDFEEWKYWNEWRGKGTKDVFNRKFILGLIHDYHRTNKYIFGGIFEVKKRLEDYNETNVGYEVELSDKLKPLIGRLVIHFESYQGMRGRAFLLENYIDACSVSEIAEKCYEGIDFPGYDNVLLDFPTLEVLAHNEKTDWRVALENMKGVYLIADKNNGKKYVGSAYGEYGIWSRWCTYAGTAHGGNDQLVDLIEKEGFDYARKNFQLSLLEIWPMRTDDETIINRESHWKNVLLTRGEFGYNKN</sequence>
<gene>
    <name evidence="1" type="ORF">SAMN05216354_1636</name>
</gene>
<evidence type="ECO:0000313" key="1">
    <source>
        <dbReference type="EMBL" id="SEF80158.1"/>
    </source>
</evidence>
<protein>
    <submittedName>
        <fullName evidence="1">GIY-YIG catalytic domain-containing protein</fullName>
    </submittedName>
</protein>
<name>A0A1H5V0E9_XYLRU</name>
<dbReference type="CDD" id="cd10446">
    <property type="entry name" value="GIY-YIG_unchar_1"/>
    <property type="match status" value="1"/>
</dbReference>
<dbReference type="AlphaFoldDB" id="A0A1H5V0E9"/>
<dbReference type="InterPro" id="IPR035901">
    <property type="entry name" value="GIY-YIG_endonuc_sf"/>
</dbReference>